<keyword evidence="2" id="KW-1185">Reference proteome</keyword>
<protein>
    <submittedName>
        <fullName evidence="1">Uncharacterized protein</fullName>
    </submittedName>
</protein>
<organism evidence="1 2">
    <name type="scientific">Avena sativa</name>
    <name type="common">Oat</name>
    <dbReference type="NCBI Taxonomy" id="4498"/>
    <lineage>
        <taxon>Eukaryota</taxon>
        <taxon>Viridiplantae</taxon>
        <taxon>Streptophyta</taxon>
        <taxon>Embryophyta</taxon>
        <taxon>Tracheophyta</taxon>
        <taxon>Spermatophyta</taxon>
        <taxon>Magnoliopsida</taxon>
        <taxon>Liliopsida</taxon>
        <taxon>Poales</taxon>
        <taxon>Poaceae</taxon>
        <taxon>BOP clade</taxon>
        <taxon>Pooideae</taxon>
        <taxon>Poodae</taxon>
        <taxon>Poeae</taxon>
        <taxon>Poeae Chloroplast Group 1 (Aveneae type)</taxon>
        <taxon>Aveninae</taxon>
        <taxon>Avena</taxon>
    </lineage>
</organism>
<name>A0ACD5TXR0_AVESA</name>
<accession>A0ACD5TXR0</accession>
<reference evidence="1" key="1">
    <citation type="submission" date="2021-05" db="EMBL/GenBank/DDBJ databases">
        <authorList>
            <person name="Scholz U."/>
            <person name="Mascher M."/>
            <person name="Fiebig A."/>
        </authorList>
    </citation>
    <scope>NUCLEOTIDE SEQUENCE [LARGE SCALE GENOMIC DNA]</scope>
</reference>
<sequence>MAPPAAATIADLREDLLQEVFIFLLTPADLIRAALACKPFLGAVRSASFLRRFRRRHPFTCPPVLGCFLDRPIEDHVQGTCGPLLLPVSPAAATRRFVKAGDFALSFLPARGLPYPDLWKVLDCRNGSLLLRNRVSGELAVADPLTRRSVSLPAPPAKRPVGYGLVADDVDPSAFKAFCISRHSSGLRALLLSSGDLRWADVAGLTLPHKPDLADPRAMQANRSLYWPLKGRERMVELNTATTEFAVLELPPPTSTQQFDFQVIDKGDHGRAGALYLLTMCDFCVEVWGGWGDGSGGLAWKLVDRSVKFQRALLDMVGKKHFYRHRLDVVGVVAGGLFLRSGDHLLSIDLETMKLRVLPNEEKCPSALVFPYTIAWPPSFLSPTKESA</sequence>
<dbReference type="EnsemblPlants" id="AVESA.00010b.r2.1DG0141870.1">
    <property type="protein sequence ID" value="AVESA.00010b.r2.1DG0141870.1.CDS.1"/>
    <property type="gene ID" value="AVESA.00010b.r2.1DG0141870"/>
</dbReference>
<evidence type="ECO:0000313" key="1">
    <source>
        <dbReference type="EnsemblPlants" id="AVESA.00010b.r2.1DG0141870.1.CDS.1"/>
    </source>
</evidence>
<proteinExistence type="predicted"/>
<reference evidence="1" key="2">
    <citation type="submission" date="2025-09" db="UniProtKB">
        <authorList>
            <consortium name="EnsemblPlants"/>
        </authorList>
    </citation>
    <scope>IDENTIFICATION</scope>
</reference>
<evidence type="ECO:0000313" key="2">
    <source>
        <dbReference type="Proteomes" id="UP001732700"/>
    </source>
</evidence>
<dbReference type="Proteomes" id="UP001732700">
    <property type="component" value="Chromosome 1D"/>
</dbReference>